<keyword evidence="2" id="KW-1185">Reference proteome</keyword>
<accession>A0A0M3IUU6</accession>
<organism evidence="2 3">
    <name type="scientific">Ascaris lumbricoides</name>
    <name type="common">Giant roundworm</name>
    <dbReference type="NCBI Taxonomy" id="6252"/>
    <lineage>
        <taxon>Eukaryota</taxon>
        <taxon>Metazoa</taxon>
        <taxon>Ecdysozoa</taxon>
        <taxon>Nematoda</taxon>
        <taxon>Chromadorea</taxon>
        <taxon>Rhabditida</taxon>
        <taxon>Spirurina</taxon>
        <taxon>Ascaridomorpha</taxon>
        <taxon>Ascaridoidea</taxon>
        <taxon>Ascarididae</taxon>
        <taxon>Ascaris</taxon>
    </lineage>
</organism>
<name>A0A0M3IUU6_ASCLU</name>
<feature type="chain" id="PRO_5005657506" evidence="1">
    <location>
        <begin position="29"/>
        <end position="94"/>
    </location>
</feature>
<evidence type="ECO:0000313" key="2">
    <source>
        <dbReference type="Proteomes" id="UP000036681"/>
    </source>
</evidence>
<dbReference type="AlphaFoldDB" id="A0A0M3IUU6"/>
<sequence length="94" mass="11035">MNYTTKDRWKLPTFILVILIFIHHECNSESLDDITVFNEDETRSRLLMLNGHMYFHAGKEKNITFVAGAGGSIFFGEKDLNLLPQLVWFFVKFY</sequence>
<evidence type="ECO:0000256" key="1">
    <source>
        <dbReference type="SAM" id="SignalP"/>
    </source>
</evidence>
<dbReference type="Proteomes" id="UP000036681">
    <property type="component" value="Unplaced"/>
</dbReference>
<reference evidence="3" key="1">
    <citation type="submission" date="2017-02" db="UniProtKB">
        <authorList>
            <consortium name="WormBaseParasite"/>
        </authorList>
    </citation>
    <scope>IDENTIFICATION</scope>
</reference>
<protein>
    <submittedName>
        <fullName evidence="3">Dirigent protein</fullName>
    </submittedName>
</protein>
<evidence type="ECO:0000313" key="3">
    <source>
        <dbReference type="WBParaSite" id="ALUE_0002252401-mRNA-1"/>
    </source>
</evidence>
<dbReference type="WBParaSite" id="ALUE_0002252401-mRNA-1">
    <property type="protein sequence ID" value="ALUE_0002252401-mRNA-1"/>
    <property type="gene ID" value="ALUE_0002252401"/>
</dbReference>
<feature type="signal peptide" evidence="1">
    <location>
        <begin position="1"/>
        <end position="28"/>
    </location>
</feature>
<keyword evidence="1" id="KW-0732">Signal</keyword>
<proteinExistence type="predicted"/>